<dbReference type="KEGG" id="taj:C1A40_02355"/>
<dbReference type="OrthoDB" id="312624at2"/>
<proteinExistence type="predicted"/>
<keyword evidence="2" id="KW-1185">Reference proteome</keyword>
<name>A0A2I7SES5_9FLAO</name>
<sequence length="90" mass="10042">MNYPFPKGQLLPTQFLKNGSVKLLCTSFYVENLGESPVEFLGRTLETGDSFTVPFTGVVYEQNESVKFTGSETQSMELYILQTLSETCNA</sequence>
<accession>A0A2I7SES5</accession>
<dbReference type="AlphaFoldDB" id="A0A2I7SES5"/>
<evidence type="ECO:0000313" key="1">
    <source>
        <dbReference type="EMBL" id="AUS04384.1"/>
    </source>
</evidence>
<reference evidence="2" key="1">
    <citation type="submission" date="2018-01" db="EMBL/GenBank/DDBJ databases">
        <title>Complete genome of Tamlana sp. UJ94.</title>
        <authorList>
            <person name="Jung J."/>
            <person name="Chung D."/>
            <person name="Bae S.S."/>
            <person name="Baek K."/>
        </authorList>
    </citation>
    <scope>NUCLEOTIDE SEQUENCE [LARGE SCALE GENOMIC DNA]</scope>
    <source>
        <strain evidence="2">UJ94</strain>
    </source>
</reference>
<protein>
    <submittedName>
        <fullName evidence="1">Uncharacterized protein</fullName>
    </submittedName>
</protein>
<evidence type="ECO:0000313" key="2">
    <source>
        <dbReference type="Proteomes" id="UP000236592"/>
    </source>
</evidence>
<dbReference type="Proteomes" id="UP000236592">
    <property type="component" value="Chromosome"/>
</dbReference>
<dbReference type="RefSeq" id="WP_102994494.1">
    <property type="nucleotide sequence ID" value="NZ_CP025938.1"/>
</dbReference>
<dbReference type="EMBL" id="CP025938">
    <property type="protein sequence ID" value="AUS04384.1"/>
    <property type="molecule type" value="Genomic_DNA"/>
</dbReference>
<organism evidence="1 2">
    <name type="scientific">Pseudotamlana carrageenivorans</name>
    <dbReference type="NCBI Taxonomy" id="2069432"/>
    <lineage>
        <taxon>Bacteria</taxon>
        <taxon>Pseudomonadati</taxon>
        <taxon>Bacteroidota</taxon>
        <taxon>Flavobacteriia</taxon>
        <taxon>Flavobacteriales</taxon>
        <taxon>Flavobacteriaceae</taxon>
        <taxon>Pseudotamlana</taxon>
    </lineage>
</organism>
<gene>
    <name evidence="1" type="ORF">C1A40_02355</name>
</gene>